<dbReference type="EMBL" id="OU015568">
    <property type="protein sequence ID" value="CAG5079874.1"/>
    <property type="molecule type" value="Genomic_DNA"/>
</dbReference>
<name>A0ABN7RNT1_OIKDI</name>
<protein>
    <submittedName>
        <fullName evidence="2">Oidioi.mRNA.OKI2018_I69.PAR.g9404.t1.cds</fullName>
    </submittedName>
</protein>
<evidence type="ECO:0000256" key="1">
    <source>
        <dbReference type="SAM" id="MobiDB-lite"/>
    </source>
</evidence>
<organism evidence="2 3">
    <name type="scientific">Oikopleura dioica</name>
    <name type="common">Tunicate</name>
    <dbReference type="NCBI Taxonomy" id="34765"/>
    <lineage>
        <taxon>Eukaryota</taxon>
        <taxon>Metazoa</taxon>
        <taxon>Chordata</taxon>
        <taxon>Tunicata</taxon>
        <taxon>Appendicularia</taxon>
        <taxon>Copelata</taxon>
        <taxon>Oikopleuridae</taxon>
        <taxon>Oikopleura</taxon>
    </lineage>
</organism>
<sequence>MIGSQVQTFFDQIGIISRAEKTSQRKCPVQATLMHDRCWFCACAPCMSDVLFLIDQSALVDPIECRSALTEFDIDLPSEDGVNNFNRFEGSRKQIDFVMDTVRQLYYYVDPETKQYENIGRINIGAVRIAVAIYGDSSNYETLVDFNETFSQDVLLKTTRGVGAEDPRNFGSGFIGLEKFHCKLYGYTDENINNCLNGPWVDNEGSPVENPTPYAFDPVYQGRPGNFMREPLCGTGGLKDAIVKTATFEEQNWRKWDPHFNSPGYPLNNTEEWQYDFTTYTPIAKILAMTAGGPFVGTAFENEQELLSFMRPLHDPIEGAFDFIFPVGMLINETIGNITYTRTDAEEEQYWRGLNIIGCLTPESCDYALMASPSNGTNGVDPQNFVNKLFEDSFWDKFFCYYRSWNYFCEIEPYHFNVTNTHTARNRRAADSYDTSSYPNSCCNHVPYNTDEFDCCPGGYSPDYLKPVGECPPPPPSDNTTSEDNEESPAEERKRRSAHSYDGPRDL</sequence>
<proteinExistence type="predicted"/>
<dbReference type="Proteomes" id="UP001158576">
    <property type="component" value="Chromosome PAR"/>
</dbReference>
<keyword evidence="3" id="KW-1185">Reference proteome</keyword>
<reference evidence="2 3" key="1">
    <citation type="submission" date="2021-04" db="EMBL/GenBank/DDBJ databases">
        <authorList>
            <person name="Bliznina A."/>
        </authorList>
    </citation>
    <scope>NUCLEOTIDE SEQUENCE [LARGE SCALE GENOMIC DNA]</scope>
</reference>
<evidence type="ECO:0000313" key="3">
    <source>
        <dbReference type="Proteomes" id="UP001158576"/>
    </source>
</evidence>
<gene>
    <name evidence="2" type="ORF">OKIOD_LOCUS962</name>
</gene>
<evidence type="ECO:0000313" key="2">
    <source>
        <dbReference type="EMBL" id="CAG5079874.1"/>
    </source>
</evidence>
<feature type="region of interest" description="Disordered" evidence="1">
    <location>
        <begin position="467"/>
        <end position="507"/>
    </location>
</feature>
<accession>A0ABN7RNT1</accession>